<dbReference type="SMART" id="SM00028">
    <property type="entry name" value="TPR"/>
    <property type="match status" value="7"/>
</dbReference>
<feature type="region of interest" description="Disordered" evidence="4">
    <location>
        <begin position="205"/>
        <end position="247"/>
    </location>
</feature>
<evidence type="ECO:0000313" key="6">
    <source>
        <dbReference type="Proteomes" id="UP000236546"/>
    </source>
</evidence>
<dbReference type="GO" id="GO:0007091">
    <property type="term" value="P:metaphase/anaphase transition of mitotic cell cycle"/>
    <property type="evidence" value="ECO:0007669"/>
    <property type="project" value="TreeGrafter"/>
</dbReference>
<dbReference type="Gene3D" id="1.25.40.10">
    <property type="entry name" value="Tetratricopeptide repeat domain"/>
    <property type="match status" value="4"/>
</dbReference>
<proteinExistence type="inferred from homology"/>
<dbReference type="GO" id="GO:0005680">
    <property type="term" value="C:anaphase-promoting complex"/>
    <property type="evidence" value="ECO:0007669"/>
    <property type="project" value="TreeGrafter"/>
</dbReference>
<comment type="caution">
    <text evidence="5">The sequence shown here is derived from an EMBL/GenBank/DDBJ whole genome shotgun (WGS) entry which is preliminary data.</text>
</comment>
<dbReference type="PANTHER" id="PTHR12558">
    <property type="entry name" value="CELL DIVISION CYCLE 16,23,27"/>
    <property type="match status" value="1"/>
</dbReference>
<dbReference type="Pfam" id="PF13181">
    <property type="entry name" value="TPR_8"/>
    <property type="match status" value="1"/>
</dbReference>
<evidence type="ECO:0000256" key="4">
    <source>
        <dbReference type="SAM" id="MobiDB-lite"/>
    </source>
</evidence>
<feature type="region of interest" description="Disordered" evidence="4">
    <location>
        <begin position="283"/>
        <end position="477"/>
    </location>
</feature>
<feature type="repeat" description="TPR" evidence="3">
    <location>
        <begin position="685"/>
        <end position="718"/>
    </location>
</feature>
<dbReference type="OrthoDB" id="329563at2759"/>
<evidence type="ECO:0000256" key="3">
    <source>
        <dbReference type="PROSITE-ProRule" id="PRU00339"/>
    </source>
</evidence>
<dbReference type="GO" id="GO:0016567">
    <property type="term" value="P:protein ubiquitination"/>
    <property type="evidence" value="ECO:0007669"/>
    <property type="project" value="TreeGrafter"/>
</dbReference>
<evidence type="ECO:0000256" key="2">
    <source>
        <dbReference type="ARBA" id="ARBA00038210"/>
    </source>
</evidence>
<dbReference type="Proteomes" id="UP000236546">
    <property type="component" value="Unassembled WGS sequence"/>
</dbReference>
<dbReference type="PANTHER" id="PTHR12558:SF13">
    <property type="entry name" value="CELL DIVISION CYCLE PROTEIN 27 HOMOLOG"/>
    <property type="match status" value="1"/>
</dbReference>
<feature type="compositionally biased region" description="Low complexity" evidence="4">
    <location>
        <begin position="205"/>
        <end position="219"/>
    </location>
</feature>
<accession>A0A2K0THG1</accession>
<evidence type="ECO:0008006" key="7">
    <source>
        <dbReference type="Google" id="ProtNLM"/>
    </source>
</evidence>
<dbReference type="GO" id="GO:0031145">
    <property type="term" value="P:anaphase-promoting complex-dependent catabolic process"/>
    <property type="evidence" value="ECO:0007669"/>
    <property type="project" value="TreeGrafter"/>
</dbReference>
<name>A0A2K0THG1_9HYPO</name>
<feature type="repeat" description="TPR" evidence="3">
    <location>
        <begin position="651"/>
        <end position="684"/>
    </location>
</feature>
<dbReference type="InterPro" id="IPR019734">
    <property type="entry name" value="TPR_rpt"/>
</dbReference>
<dbReference type="Pfam" id="PF12895">
    <property type="entry name" value="ANAPC3"/>
    <property type="match status" value="1"/>
</dbReference>
<dbReference type="Pfam" id="PF13432">
    <property type="entry name" value="TPR_16"/>
    <property type="match status" value="1"/>
</dbReference>
<feature type="compositionally biased region" description="Polar residues" evidence="4">
    <location>
        <begin position="371"/>
        <end position="386"/>
    </location>
</feature>
<dbReference type="GO" id="GO:0005737">
    <property type="term" value="C:cytoplasm"/>
    <property type="evidence" value="ECO:0007669"/>
    <property type="project" value="TreeGrafter"/>
</dbReference>
<feature type="repeat" description="TPR" evidence="3">
    <location>
        <begin position="127"/>
        <end position="160"/>
    </location>
</feature>
<dbReference type="PROSITE" id="PS50005">
    <property type="entry name" value="TPR"/>
    <property type="match status" value="5"/>
</dbReference>
<sequence>MAPSPTAVGSLLRQVVYYHLDSGSYDNALFFAERYAAQDPRSSEAAYLYSLCHLRLGDYRSAYDVSKPMGFRGVHLGCTWVFAQACLALERHKDGIAALDKAKGSWSQKNTMGKHSATTRAAYPDTPAVLCLLGKLYRGYDDKKRAVSSFEEALKLNAFQWDAFKALCDMGVKVRVPNIFMASDSLLQNLGQDLTTVNAELSMSMSTSMTQTQSQSQSTISNSFEHQQPQQPPKKSSMRPVAADMGPDPFGVSFSAADMTPMTENMLANTESDFMSRMQNAKFKLKSSSNHHQNDMEGLETPTGPPAEAMMSRSNNLQEPPHAPARRTRNAQHVDQSLEAPPRMNHRLGSRKNATTREKNSQEQPLEPISDTPSAHTGNSRSSVMPTTDRKRTLAGHPVSRSANMEEHATRRSARLIKPSSKPNSTATTPAAGGAPGGRELKKARPPVSRMVRPGSTGPNVVRVVSGNRKPLEDHNGEGEYDEMVKVRDASVPPSKAAEHGLVKFEEALRWVMDLMKKLGSGYFLLSQFQCQEAIQALSALPAAHQSSPWVLALMGRAHYEQASYAEADKFFRRMRAQCPSRLEDMEVYSTILWHLKRETDLSFLAHELVDAAWHSPQAWCALGNAWSLARDPEQALKCFKRATQLDPKFAYGFTLQGHEHVTNEEYDKALTAYRQAISADKRHYNAYYGIGRVQQRLGAYDKALTHFQAAHVINPNNAVLVTCIGIALEKQKQIIPAVRAYSKAVELAPQAASARYKKARALLLVGQVEEAHRELVILKDMAPDEGMVHYLLGQMYRSMNERQEAVRHYTIALALDPKAGPQIKEAIESFEDDIPMDDSMI</sequence>
<gene>
    <name evidence="5" type="ORF">TGAMA5MH_03372</name>
</gene>
<protein>
    <recommendedName>
        <fullName evidence="7">Anaphase-promoting complex subunit 3</fullName>
    </recommendedName>
</protein>
<dbReference type="Pfam" id="PF13176">
    <property type="entry name" value="TPR_7"/>
    <property type="match status" value="1"/>
</dbReference>
<dbReference type="InterPro" id="IPR011990">
    <property type="entry name" value="TPR-like_helical_dom_sf"/>
</dbReference>
<feature type="repeat" description="TPR" evidence="3">
    <location>
        <begin position="617"/>
        <end position="650"/>
    </location>
</feature>
<dbReference type="SUPFAM" id="SSF48452">
    <property type="entry name" value="TPR-like"/>
    <property type="match status" value="2"/>
</dbReference>
<dbReference type="AlphaFoldDB" id="A0A2K0THG1"/>
<keyword evidence="1 3" id="KW-0802">TPR repeat</keyword>
<evidence type="ECO:0000256" key="1">
    <source>
        <dbReference type="ARBA" id="ARBA00022803"/>
    </source>
</evidence>
<reference evidence="5 6" key="1">
    <citation type="submission" date="2017-02" db="EMBL/GenBank/DDBJ databases">
        <title>Genomes of Trichoderma spp. with biocontrol activity.</title>
        <authorList>
            <person name="Gardiner D."/>
            <person name="Kazan K."/>
            <person name="Vos C."/>
            <person name="Harvey P."/>
        </authorList>
    </citation>
    <scope>NUCLEOTIDE SEQUENCE [LARGE SCALE GENOMIC DNA]</scope>
    <source>
        <strain evidence="5 6">A5MH</strain>
    </source>
</reference>
<comment type="similarity">
    <text evidence="2">Belongs to the APC3/CDC27 family.</text>
</comment>
<dbReference type="Pfam" id="PF00515">
    <property type="entry name" value="TPR_1"/>
    <property type="match status" value="1"/>
</dbReference>
<evidence type="ECO:0000313" key="5">
    <source>
        <dbReference type="EMBL" id="PNP44957.1"/>
    </source>
</evidence>
<feature type="repeat" description="TPR" evidence="3">
    <location>
        <begin position="787"/>
        <end position="820"/>
    </location>
</feature>
<dbReference type="EMBL" id="MTYH01000027">
    <property type="protein sequence ID" value="PNP44957.1"/>
    <property type="molecule type" value="Genomic_DNA"/>
</dbReference>
<organism evidence="5 6">
    <name type="scientific">Trichoderma gamsii</name>
    <dbReference type="NCBI Taxonomy" id="398673"/>
    <lineage>
        <taxon>Eukaryota</taxon>
        <taxon>Fungi</taxon>
        <taxon>Dikarya</taxon>
        <taxon>Ascomycota</taxon>
        <taxon>Pezizomycotina</taxon>
        <taxon>Sordariomycetes</taxon>
        <taxon>Hypocreomycetidae</taxon>
        <taxon>Hypocreales</taxon>
        <taxon>Hypocreaceae</taxon>
        <taxon>Trichoderma</taxon>
    </lineage>
</organism>
<dbReference type="GO" id="GO:0051301">
    <property type="term" value="P:cell division"/>
    <property type="evidence" value="ECO:0007669"/>
    <property type="project" value="TreeGrafter"/>
</dbReference>